<feature type="signal peptide" evidence="2">
    <location>
        <begin position="1"/>
        <end position="23"/>
    </location>
</feature>
<comment type="caution">
    <text evidence="3">The sequence shown here is derived from an EMBL/GenBank/DDBJ whole genome shotgun (WGS) entry which is preliminary data.</text>
</comment>
<evidence type="ECO:0000313" key="4">
    <source>
        <dbReference type="Proteomes" id="UP000603641"/>
    </source>
</evidence>
<dbReference type="Proteomes" id="UP000603641">
    <property type="component" value="Unassembled WGS sequence"/>
</dbReference>
<feature type="chain" id="PRO_5046423938" evidence="2">
    <location>
        <begin position="24"/>
        <end position="220"/>
    </location>
</feature>
<evidence type="ECO:0000256" key="2">
    <source>
        <dbReference type="SAM" id="SignalP"/>
    </source>
</evidence>
<gene>
    <name evidence="3" type="ORF">H9648_14075</name>
</gene>
<evidence type="ECO:0000256" key="1">
    <source>
        <dbReference type="SAM" id="MobiDB-lite"/>
    </source>
</evidence>
<organism evidence="3 4">
    <name type="scientific">Fictibacillus norfolkensis</name>
    <dbReference type="NCBI Taxonomy" id="2762233"/>
    <lineage>
        <taxon>Bacteria</taxon>
        <taxon>Bacillati</taxon>
        <taxon>Bacillota</taxon>
        <taxon>Bacilli</taxon>
        <taxon>Bacillales</taxon>
        <taxon>Fictibacillaceae</taxon>
        <taxon>Fictibacillus</taxon>
    </lineage>
</organism>
<sequence length="220" mass="24703">MKGKLHKGTVLLGLCSLSFYCGAQITGQTEAAFSSQAQIKPVELSAAIVFPDTVGDLNGKAKIIYSDILSLYNTVPNAADDASLQELKQTIEEITGLELTLHSLLHDFEDIHNELLNYEKRVRNLDSKTYQFVYEGCNEANELSKKIKETVKLQSIKQLHHSIEVRINKLEDAEKKIEDPVKSAEMKNTTDHIEQNELADHSIQSEGETKHDEKTVEIHN</sequence>
<evidence type="ECO:0000313" key="3">
    <source>
        <dbReference type="EMBL" id="MBD7965185.1"/>
    </source>
</evidence>
<protein>
    <submittedName>
        <fullName evidence="3">DUF4047 domain-containing protein</fullName>
    </submittedName>
</protein>
<keyword evidence="2" id="KW-0732">Signal</keyword>
<dbReference type="RefSeq" id="WP_191754438.1">
    <property type="nucleotide sequence ID" value="NZ_JACSQM010000006.1"/>
</dbReference>
<feature type="region of interest" description="Disordered" evidence="1">
    <location>
        <begin position="196"/>
        <end position="220"/>
    </location>
</feature>
<keyword evidence="4" id="KW-1185">Reference proteome</keyword>
<dbReference type="EMBL" id="JACSQM010000006">
    <property type="protein sequence ID" value="MBD7965185.1"/>
    <property type="molecule type" value="Genomic_DNA"/>
</dbReference>
<accession>A0ABR8SNV5</accession>
<proteinExistence type="predicted"/>
<feature type="compositionally biased region" description="Basic and acidic residues" evidence="1">
    <location>
        <begin position="207"/>
        <end position="220"/>
    </location>
</feature>
<name>A0ABR8SNV5_9BACL</name>
<reference evidence="3 4" key="1">
    <citation type="submission" date="2020-08" db="EMBL/GenBank/DDBJ databases">
        <title>A Genomic Blueprint of the Chicken Gut Microbiome.</title>
        <authorList>
            <person name="Gilroy R."/>
            <person name="Ravi A."/>
            <person name="Getino M."/>
            <person name="Pursley I."/>
            <person name="Horton D.L."/>
            <person name="Alikhan N.-F."/>
            <person name="Baker D."/>
            <person name="Gharbi K."/>
            <person name="Hall N."/>
            <person name="Watson M."/>
            <person name="Adriaenssens E.M."/>
            <person name="Foster-Nyarko E."/>
            <person name="Jarju S."/>
            <person name="Secka A."/>
            <person name="Antonio M."/>
            <person name="Oren A."/>
            <person name="Chaudhuri R."/>
            <person name="La Ragione R.M."/>
            <person name="Hildebrand F."/>
            <person name="Pallen M.J."/>
        </authorList>
    </citation>
    <scope>NUCLEOTIDE SEQUENCE [LARGE SCALE GENOMIC DNA]</scope>
    <source>
        <strain evidence="3 4">Sa2CUA10</strain>
    </source>
</reference>